<proteinExistence type="predicted"/>
<name>A0A1G9C1W6_9FLAO</name>
<sequence length="162" mass="19263">MKILYFFVLFISSQIYSQVNSKVKTELNETDSIYLKSIEKYLEQNVAYYKIHFPKEIIYKTIYIQSEKFLEKLPAKLNGYQIIQVENKDLHKYFKNNKSQITLVQISSISIENSLFYITISPYSVEKKSKNKMKFILSDWTNVYFRFEGGKLVFNKIETEGI</sequence>
<evidence type="ECO:0000313" key="2">
    <source>
        <dbReference type="Proteomes" id="UP000199580"/>
    </source>
</evidence>
<keyword evidence="2" id="KW-1185">Reference proteome</keyword>
<dbReference type="RefSeq" id="WP_139171797.1">
    <property type="nucleotide sequence ID" value="NZ_BKAI01000030.1"/>
</dbReference>
<organism evidence="1 2">
    <name type="scientific">Flavobacterium noncentrifugens</name>
    <dbReference type="NCBI Taxonomy" id="1128970"/>
    <lineage>
        <taxon>Bacteria</taxon>
        <taxon>Pseudomonadati</taxon>
        <taxon>Bacteroidota</taxon>
        <taxon>Flavobacteriia</taxon>
        <taxon>Flavobacteriales</taxon>
        <taxon>Flavobacteriaceae</taxon>
        <taxon>Flavobacterium</taxon>
    </lineage>
</organism>
<dbReference type="Proteomes" id="UP000199580">
    <property type="component" value="Unassembled WGS sequence"/>
</dbReference>
<protein>
    <submittedName>
        <fullName evidence="1">Uncharacterized protein</fullName>
    </submittedName>
</protein>
<dbReference type="EMBL" id="FNEZ01000006">
    <property type="protein sequence ID" value="SDK45454.1"/>
    <property type="molecule type" value="Genomic_DNA"/>
</dbReference>
<accession>A0A1G9C1W6</accession>
<evidence type="ECO:0000313" key="1">
    <source>
        <dbReference type="EMBL" id="SDK45454.1"/>
    </source>
</evidence>
<dbReference type="AlphaFoldDB" id="A0A1G9C1W6"/>
<gene>
    <name evidence="1" type="ORF">SAMN04487935_3435</name>
</gene>
<reference evidence="1 2" key="1">
    <citation type="submission" date="2016-10" db="EMBL/GenBank/DDBJ databases">
        <authorList>
            <person name="de Groot N.N."/>
        </authorList>
    </citation>
    <scope>NUCLEOTIDE SEQUENCE [LARGE SCALE GENOMIC DNA]</scope>
    <source>
        <strain evidence="1 2">CGMCC 1.10076</strain>
    </source>
</reference>